<accession>A0A6M3KZV8</accession>
<dbReference type="EMBL" id="MT142712">
    <property type="protein sequence ID" value="QJA87520.1"/>
    <property type="molecule type" value="Genomic_DNA"/>
</dbReference>
<name>A0A6M3KZV8_9ZZZZ</name>
<evidence type="ECO:0000313" key="1">
    <source>
        <dbReference type="EMBL" id="QJA87520.1"/>
    </source>
</evidence>
<sequence length="79" mass="9052">MKIKLERTERGFKIGNFKDIYGKECSIQKSSLATDDAIWLGCDEGLHVDGECCARMHLNKELAKEIVRHLNRFIKTGEL</sequence>
<protein>
    <submittedName>
        <fullName evidence="1">Uncharacterized protein</fullName>
    </submittedName>
</protein>
<gene>
    <name evidence="1" type="ORF">MM415B02974_0011</name>
</gene>
<organism evidence="1">
    <name type="scientific">viral metagenome</name>
    <dbReference type="NCBI Taxonomy" id="1070528"/>
    <lineage>
        <taxon>unclassified sequences</taxon>
        <taxon>metagenomes</taxon>
        <taxon>organismal metagenomes</taxon>
    </lineage>
</organism>
<reference evidence="1" key="1">
    <citation type="submission" date="2020-03" db="EMBL/GenBank/DDBJ databases">
        <title>The deep terrestrial virosphere.</title>
        <authorList>
            <person name="Holmfeldt K."/>
            <person name="Nilsson E."/>
            <person name="Simone D."/>
            <person name="Lopez-Fernandez M."/>
            <person name="Wu X."/>
            <person name="de Brujin I."/>
            <person name="Lundin D."/>
            <person name="Andersson A."/>
            <person name="Bertilsson S."/>
            <person name="Dopson M."/>
        </authorList>
    </citation>
    <scope>NUCLEOTIDE SEQUENCE</scope>
    <source>
        <strain evidence="1">MM415B02974</strain>
    </source>
</reference>
<proteinExistence type="predicted"/>
<dbReference type="AlphaFoldDB" id="A0A6M3KZV8"/>